<evidence type="ECO:0000256" key="5">
    <source>
        <dbReference type="PROSITE-ProRule" id="PRU00042"/>
    </source>
</evidence>
<dbReference type="SMART" id="SM00868">
    <property type="entry name" value="zf-AD"/>
    <property type="match status" value="1"/>
</dbReference>
<feature type="binding site" evidence="6">
    <location>
        <position position="14"/>
    </location>
    <ligand>
        <name>Zn(2+)</name>
        <dbReference type="ChEBI" id="CHEBI:29105"/>
    </ligand>
</feature>
<reference evidence="9" key="1">
    <citation type="submission" date="2022-01" db="EMBL/GenBank/DDBJ databases">
        <authorList>
            <person name="King R."/>
        </authorList>
    </citation>
    <scope>NUCLEOTIDE SEQUENCE</scope>
</reference>
<evidence type="ECO:0000256" key="4">
    <source>
        <dbReference type="ARBA" id="ARBA00022833"/>
    </source>
</evidence>
<evidence type="ECO:0000313" key="9">
    <source>
        <dbReference type="EMBL" id="CAG9807582.1"/>
    </source>
</evidence>
<protein>
    <submittedName>
        <fullName evidence="9">Uncharacterized protein</fullName>
    </submittedName>
</protein>
<dbReference type="PROSITE" id="PS00028">
    <property type="entry name" value="ZINC_FINGER_C2H2_1"/>
    <property type="match status" value="5"/>
</dbReference>
<dbReference type="GO" id="GO:0045944">
    <property type="term" value="P:positive regulation of transcription by RNA polymerase II"/>
    <property type="evidence" value="ECO:0007669"/>
    <property type="project" value="TreeGrafter"/>
</dbReference>
<reference evidence="9" key="2">
    <citation type="submission" date="2022-10" db="EMBL/GenBank/DDBJ databases">
        <authorList>
            <consortium name="ENA_rothamsted_submissions"/>
            <consortium name="culmorum"/>
            <person name="King R."/>
        </authorList>
    </citation>
    <scope>NUCLEOTIDE SEQUENCE</scope>
</reference>
<dbReference type="OrthoDB" id="7731523at2759"/>
<accession>A0A9N9WVD2</accession>
<dbReference type="InterPro" id="IPR036236">
    <property type="entry name" value="Znf_C2H2_sf"/>
</dbReference>
<feature type="domain" description="C2H2-type" evidence="7">
    <location>
        <begin position="321"/>
        <end position="343"/>
    </location>
</feature>
<feature type="binding site" evidence="6">
    <location>
        <position position="61"/>
    </location>
    <ligand>
        <name>Zn(2+)</name>
        <dbReference type="ChEBI" id="CHEBI:29105"/>
    </ligand>
</feature>
<dbReference type="GO" id="GO:0005634">
    <property type="term" value="C:nucleus"/>
    <property type="evidence" value="ECO:0007669"/>
    <property type="project" value="InterPro"/>
</dbReference>
<keyword evidence="10" id="KW-1185">Reference proteome</keyword>
<dbReference type="InterPro" id="IPR012934">
    <property type="entry name" value="Znf_AD"/>
</dbReference>
<keyword evidence="4 6" id="KW-0862">Zinc</keyword>
<keyword evidence="3 5" id="KW-0863">Zinc-finger</keyword>
<evidence type="ECO:0000313" key="10">
    <source>
        <dbReference type="Proteomes" id="UP001153620"/>
    </source>
</evidence>
<feature type="domain" description="C2H2-type" evidence="7">
    <location>
        <begin position="348"/>
        <end position="377"/>
    </location>
</feature>
<feature type="binding site" evidence="6">
    <location>
        <position position="58"/>
    </location>
    <ligand>
        <name>Zn(2+)</name>
        <dbReference type="ChEBI" id="CHEBI:29105"/>
    </ligand>
</feature>
<dbReference type="PROSITE" id="PS50157">
    <property type="entry name" value="ZINC_FINGER_C2H2_2"/>
    <property type="match status" value="3"/>
</dbReference>
<dbReference type="InterPro" id="IPR050688">
    <property type="entry name" value="Zinc_finger/UBP_domain"/>
</dbReference>
<organism evidence="9 10">
    <name type="scientific">Chironomus riparius</name>
    <dbReference type="NCBI Taxonomy" id="315576"/>
    <lineage>
        <taxon>Eukaryota</taxon>
        <taxon>Metazoa</taxon>
        <taxon>Ecdysozoa</taxon>
        <taxon>Arthropoda</taxon>
        <taxon>Hexapoda</taxon>
        <taxon>Insecta</taxon>
        <taxon>Pterygota</taxon>
        <taxon>Neoptera</taxon>
        <taxon>Endopterygota</taxon>
        <taxon>Diptera</taxon>
        <taxon>Nematocera</taxon>
        <taxon>Chironomoidea</taxon>
        <taxon>Chironomidae</taxon>
        <taxon>Chironominae</taxon>
        <taxon>Chironomus</taxon>
    </lineage>
</organism>
<evidence type="ECO:0000259" key="8">
    <source>
        <dbReference type="PROSITE" id="PS51915"/>
    </source>
</evidence>
<dbReference type="EMBL" id="OU895879">
    <property type="protein sequence ID" value="CAG9807582.1"/>
    <property type="molecule type" value="Genomic_DNA"/>
</dbReference>
<dbReference type="AlphaFoldDB" id="A0A9N9WVD2"/>
<dbReference type="PANTHER" id="PTHR24403">
    <property type="entry name" value="ZINC FINGER PROTEIN"/>
    <property type="match status" value="1"/>
</dbReference>
<keyword evidence="1 6" id="KW-0479">Metal-binding</keyword>
<evidence type="ECO:0000259" key="7">
    <source>
        <dbReference type="PROSITE" id="PS50157"/>
    </source>
</evidence>
<dbReference type="PANTHER" id="PTHR24403:SF67">
    <property type="entry name" value="FI01116P-RELATED"/>
    <property type="match status" value="1"/>
</dbReference>
<evidence type="ECO:0000256" key="6">
    <source>
        <dbReference type="PROSITE-ProRule" id="PRU01263"/>
    </source>
</evidence>
<evidence type="ECO:0000256" key="3">
    <source>
        <dbReference type="ARBA" id="ARBA00022771"/>
    </source>
</evidence>
<sequence>MFQYNEINDFFDKCRCCLKNIDQNKQSIIITNTIRQQFYDLTQISLDLSSANYSQNLCEGCSNNLQIFTNWRQEFITNQIFLDDLQQKAINEENQITDFTQEIQVKVEPLDVLHEINEDDFDDFFQELPIKNEIIKPTEIHSCKYCSLKFSDTKLLENHWVNKHKAHLTSSEVRDIRKRRIDDRKLVCPECGIRTHYIKNHMERMHLKVKRFFCDHCDHSSFHKSELEFHMMKHKDPIFVCDYCSHKFRRKMALKIHIRRIHLRIRDEKKYNRNLLPKSQRKGVGDEDTVRIQCEHCDKDFLRSYIKSHIEQVHTLSATGEKCTVCNKIFKNKRALLYHKRNHKEKIFKCDYPNCDKAYFIETRLNYHRSVHKNIRVFKCFYEGCDKSYFIKRVLNMHIALFHEKYTLNCPVELCKFSVGRKDYMRNHMNKQHKDLPSDILSYYSEQVKEMPLW</sequence>
<dbReference type="SUPFAM" id="SSF57667">
    <property type="entry name" value="beta-beta-alpha zinc fingers"/>
    <property type="match status" value="3"/>
</dbReference>
<dbReference type="GO" id="GO:0008270">
    <property type="term" value="F:zinc ion binding"/>
    <property type="evidence" value="ECO:0007669"/>
    <property type="project" value="UniProtKB-UniRule"/>
</dbReference>
<keyword evidence="2" id="KW-0677">Repeat</keyword>
<proteinExistence type="predicted"/>
<feature type="binding site" evidence="6">
    <location>
        <position position="17"/>
    </location>
    <ligand>
        <name>Zn(2+)</name>
        <dbReference type="ChEBI" id="CHEBI:29105"/>
    </ligand>
</feature>
<dbReference type="Pfam" id="PF00096">
    <property type="entry name" value="zf-C2H2"/>
    <property type="match status" value="2"/>
</dbReference>
<dbReference type="SMART" id="SM00355">
    <property type="entry name" value="ZnF_C2H2"/>
    <property type="match status" value="9"/>
</dbReference>
<dbReference type="InterPro" id="IPR013087">
    <property type="entry name" value="Znf_C2H2_type"/>
</dbReference>
<feature type="domain" description="ZAD" evidence="8">
    <location>
        <begin position="12"/>
        <end position="85"/>
    </location>
</feature>
<gene>
    <name evidence="9" type="ORF">CHIRRI_LOCUS10428</name>
</gene>
<evidence type="ECO:0000256" key="1">
    <source>
        <dbReference type="ARBA" id="ARBA00022723"/>
    </source>
</evidence>
<evidence type="ECO:0000256" key="2">
    <source>
        <dbReference type="ARBA" id="ARBA00022737"/>
    </source>
</evidence>
<name>A0A9N9WVD2_9DIPT</name>
<dbReference type="Gene3D" id="3.30.160.60">
    <property type="entry name" value="Classic Zinc Finger"/>
    <property type="match status" value="4"/>
</dbReference>
<feature type="domain" description="C2H2-type" evidence="7">
    <location>
        <begin position="239"/>
        <end position="267"/>
    </location>
</feature>
<dbReference type="Proteomes" id="UP001153620">
    <property type="component" value="Chromosome 3"/>
</dbReference>
<dbReference type="PROSITE" id="PS51915">
    <property type="entry name" value="ZAD"/>
    <property type="match status" value="1"/>
</dbReference>